<reference evidence="2" key="1">
    <citation type="journal article" date="2022" name="Mol. Ecol. Resour.">
        <title>The genomes of chicory, endive, great burdock and yacon provide insights into Asteraceae palaeo-polyploidization history and plant inulin production.</title>
        <authorList>
            <person name="Fan W."/>
            <person name="Wang S."/>
            <person name="Wang H."/>
            <person name="Wang A."/>
            <person name="Jiang F."/>
            <person name="Liu H."/>
            <person name="Zhao H."/>
            <person name="Xu D."/>
            <person name="Zhang Y."/>
        </authorList>
    </citation>
    <scope>NUCLEOTIDE SEQUENCE [LARGE SCALE GENOMIC DNA]</scope>
    <source>
        <strain evidence="2">cv. Yunnan</strain>
    </source>
</reference>
<proteinExistence type="predicted"/>
<sequence>MSILACFFLALIPSVASITFNFPSISQNNSQDIILSGDAYTSDDGIEVTYNRNIGRSSEWLAGRVTYGRRSIGLPFNFTTDTSVYPFVAVEFDSYGTNSWDPKDLDTGNFIDDHVGININSITSSLSRKWFTNMTYGEEYGALINYHSDSKNLSVSFTSLKNNSLVWETGLDYTIDLRDVLPEWVIFGFSVSTGDWKKNNGDKVEELGYALEMNGEFEMGATMPRRFSYLELARSTAHFAETEKLGEGGFGGVYKVCGRKPTEYMDEENQIRLLEWVWELYGSGTLLKSVDPLLGSDLVEEEVKRLIIVGLWCVHTDSEFRPSIRQVINVLNSEASLPLLPSKMPMASYFATPTSSPCDFSPLVQYQSSSSTSFNTLN</sequence>
<evidence type="ECO:0000313" key="1">
    <source>
        <dbReference type="EMBL" id="KAI3755389.1"/>
    </source>
</evidence>
<comment type="caution">
    <text evidence="1">The sequence shown here is derived from an EMBL/GenBank/DDBJ whole genome shotgun (WGS) entry which is preliminary data.</text>
</comment>
<dbReference type="Proteomes" id="UP001056120">
    <property type="component" value="Linkage Group LG18"/>
</dbReference>
<gene>
    <name evidence="1" type="ORF">L1987_55186</name>
</gene>
<keyword evidence="2" id="KW-1185">Reference proteome</keyword>
<organism evidence="1 2">
    <name type="scientific">Smallanthus sonchifolius</name>
    <dbReference type="NCBI Taxonomy" id="185202"/>
    <lineage>
        <taxon>Eukaryota</taxon>
        <taxon>Viridiplantae</taxon>
        <taxon>Streptophyta</taxon>
        <taxon>Embryophyta</taxon>
        <taxon>Tracheophyta</taxon>
        <taxon>Spermatophyta</taxon>
        <taxon>Magnoliopsida</taxon>
        <taxon>eudicotyledons</taxon>
        <taxon>Gunneridae</taxon>
        <taxon>Pentapetalae</taxon>
        <taxon>asterids</taxon>
        <taxon>campanulids</taxon>
        <taxon>Asterales</taxon>
        <taxon>Asteraceae</taxon>
        <taxon>Asteroideae</taxon>
        <taxon>Heliantheae alliance</taxon>
        <taxon>Millerieae</taxon>
        <taxon>Smallanthus</taxon>
    </lineage>
</organism>
<reference evidence="1 2" key="2">
    <citation type="journal article" date="2022" name="Mol. Ecol. Resour.">
        <title>The genomes of chicory, endive, great burdock and yacon provide insights into Asteraceae paleo-polyploidization history and plant inulin production.</title>
        <authorList>
            <person name="Fan W."/>
            <person name="Wang S."/>
            <person name="Wang H."/>
            <person name="Wang A."/>
            <person name="Jiang F."/>
            <person name="Liu H."/>
            <person name="Zhao H."/>
            <person name="Xu D."/>
            <person name="Zhang Y."/>
        </authorList>
    </citation>
    <scope>NUCLEOTIDE SEQUENCE [LARGE SCALE GENOMIC DNA]</scope>
    <source>
        <strain evidence="2">cv. Yunnan</strain>
        <tissue evidence="1">Leaves</tissue>
    </source>
</reference>
<dbReference type="EMBL" id="CM042035">
    <property type="protein sequence ID" value="KAI3755389.1"/>
    <property type="molecule type" value="Genomic_DNA"/>
</dbReference>
<accession>A0ACB9E8Z9</accession>
<name>A0ACB9E8Z9_9ASTR</name>
<evidence type="ECO:0000313" key="2">
    <source>
        <dbReference type="Proteomes" id="UP001056120"/>
    </source>
</evidence>
<protein>
    <submittedName>
        <fullName evidence="1">Uncharacterized protein</fullName>
    </submittedName>
</protein>